<evidence type="ECO:0000313" key="2">
    <source>
        <dbReference type="EMBL" id="CAH0371922.1"/>
    </source>
</evidence>
<sequence>MERTNRSRKHLENVLCLQEICHLNDRKVALKEDNFKYLIGQMDLRSIVGDFTAAILLEKPTRIFSFASEHFAALRTSTTPSPPMLNEGVPALVVTGARQLQVLDALNQQFPGKFLSPVMTTTRPPHRSERPGITMNFVTLEMINADIRGGKYLESGASAEVGCKGELIGTTLEAVARIRATGAVPLLHVSYERAVSARMCGNIKPTPYAILVCSENEPPQQEHRSSFDKLIYARSLDQVIAELVAVIKAKFPTVVRAS</sequence>
<accession>A0A8J2SR80</accession>
<feature type="domain" description="Guanylate kinase-like" evidence="1">
    <location>
        <begin position="89"/>
        <end position="258"/>
    </location>
</feature>
<dbReference type="AlphaFoldDB" id="A0A8J2SR80"/>
<gene>
    <name evidence="2" type="ORF">PECAL_3P18870</name>
</gene>
<evidence type="ECO:0000259" key="1">
    <source>
        <dbReference type="PROSITE" id="PS50052"/>
    </source>
</evidence>
<name>A0A8J2SR80_9STRA</name>
<protein>
    <recommendedName>
        <fullName evidence="1">Guanylate kinase-like domain-containing protein</fullName>
    </recommendedName>
</protein>
<dbReference type="Proteomes" id="UP000789595">
    <property type="component" value="Unassembled WGS sequence"/>
</dbReference>
<dbReference type="PANTHER" id="PTHR23122">
    <property type="entry name" value="MEMBRANE-ASSOCIATED GUANYLATE KINASE MAGUK"/>
    <property type="match status" value="1"/>
</dbReference>
<dbReference type="PROSITE" id="PS50052">
    <property type="entry name" value="GUANYLATE_KINASE_2"/>
    <property type="match status" value="1"/>
</dbReference>
<evidence type="ECO:0000313" key="3">
    <source>
        <dbReference type="Proteomes" id="UP000789595"/>
    </source>
</evidence>
<dbReference type="InterPro" id="IPR008145">
    <property type="entry name" value="GK/Ca_channel_bsu"/>
</dbReference>
<dbReference type="InterPro" id="IPR050716">
    <property type="entry name" value="MAGUK"/>
</dbReference>
<organism evidence="2 3">
    <name type="scientific">Pelagomonas calceolata</name>
    <dbReference type="NCBI Taxonomy" id="35677"/>
    <lineage>
        <taxon>Eukaryota</taxon>
        <taxon>Sar</taxon>
        <taxon>Stramenopiles</taxon>
        <taxon>Ochrophyta</taxon>
        <taxon>Pelagophyceae</taxon>
        <taxon>Pelagomonadales</taxon>
        <taxon>Pelagomonadaceae</taxon>
        <taxon>Pelagomonas</taxon>
    </lineage>
</organism>
<reference evidence="2" key="1">
    <citation type="submission" date="2021-11" db="EMBL/GenBank/DDBJ databases">
        <authorList>
            <consortium name="Genoscope - CEA"/>
            <person name="William W."/>
        </authorList>
    </citation>
    <scope>NUCLEOTIDE SEQUENCE</scope>
</reference>
<dbReference type="Pfam" id="PF00625">
    <property type="entry name" value="Guanylate_kin"/>
    <property type="match status" value="1"/>
</dbReference>
<dbReference type="SMART" id="SM00072">
    <property type="entry name" value="GuKc"/>
    <property type="match status" value="1"/>
</dbReference>
<dbReference type="EMBL" id="CAKKNE010000003">
    <property type="protein sequence ID" value="CAH0371922.1"/>
    <property type="molecule type" value="Genomic_DNA"/>
</dbReference>
<comment type="caution">
    <text evidence="2">The sequence shown here is derived from an EMBL/GenBank/DDBJ whole genome shotgun (WGS) entry which is preliminary data.</text>
</comment>
<dbReference type="Gene3D" id="3.40.50.300">
    <property type="entry name" value="P-loop containing nucleotide triphosphate hydrolases"/>
    <property type="match status" value="1"/>
</dbReference>
<keyword evidence="3" id="KW-1185">Reference proteome</keyword>
<dbReference type="InterPro" id="IPR027417">
    <property type="entry name" value="P-loop_NTPase"/>
</dbReference>
<dbReference type="OrthoDB" id="6334211at2759"/>
<dbReference type="InterPro" id="IPR008144">
    <property type="entry name" value="Guanylate_kin-like_dom"/>
</dbReference>
<proteinExistence type="predicted"/>
<dbReference type="SUPFAM" id="SSF52540">
    <property type="entry name" value="P-loop containing nucleoside triphosphate hydrolases"/>
    <property type="match status" value="1"/>
</dbReference>